<dbReference type="eggNOG" id="KOG1968">
    <property type="taxonomic scope" value="Eukaryota"/>
</dbReference>
<dbReference type="EMBL" id="CR382125">
    <property type="protein sequence ID" value="CAG99181.1"/>
    <property type="molecule type" value="Genomic_DNA"/>
</dbReference>
<dbReference type="OMA" id="RDINFIP"/>
<dbReference type="HOGENOM" id="CLU_019060_0_0_1"/>
<dbReference type="Proteomes" id="UP000000598">
    <property type="component" value="Chromosome E"/>
</dbReference>
<accession>Q6CPP5</accession>
<dbReference type="Gene3D" id="3.40.50.300">
    <property type="entry name" value="P-loop containing nucleotide triphosphate hydrolases"/>
    <property type="match status" value="1"/>
</dbReference>
<dbReference type="GO" id="GO:0003677">
    <property type="term" value="F:DNA binding"/>
    <property type="evidence" value="ECO:0007669"/>
    <property type="project" value="TreeGrafter"/>
</dbReference>
<dbReference type="PANTHER" id="PTHR23389">
    <property type="entry name" value="CHROMOSOME TRANSMISSION FIDELITY FACTOR 18"/>
    <property type="match status" value="1"/>
</dbReference>
<dbReference type="GO" id="GO:0005634">
    <property type="term" value="C:nucleus"/>
    <property type="evidence" value="ECO:0007669"/>
    <property type="project" value="TreeGrafter"/>
</dbReference>
<dbReference type="PANTHER" id="PTHR23389:SF11">
    <property type="entry name" value="TELOMERE LENGTH REGULATION PROTEIN ELG1"/>
    <property type="match status" value="1"/>
</dbReference>
<sequence>MGEKEGPLISNILNGYRRRGTGNVNQQSSKQDDDLAIDPALLEEVEEVPSSPLRELEEPINVSSQTQALTENNVKKRVNLKSLLSGYTKKSKPDSKQKQANKKDIILLDESPVKVDSANRFDASHITSDGLQAAKNSNIASFLNMERSTVQRQNKISKEQVLHAPLPHIQHTPHYILGKQNSISLHKKVVKPLDLSFNASEYSFLVNSDKPDGSKEALNINDRISYSDDTTNTQLWTSLFKPTSIEDVLIDSDTKSSVREWFKDAFDLLNRKTDRSALYNRKVDGDLDNFIVDDSFLGSGDDTSVKQFVPLIILYGGIGKNTLIDVLMDEQDAHIFEINCSMNRAKRDISDMLHDFATTKYVKDTQSKGIILFDDVDVLLTESDKFFWNSVHATLIVSRRPVVITCGDYRFIPSNLLEVAEEQHSIFNIKSAPKQQIMEYTSRCLEQKGIEINKNLLNIILQRNNYHIRKCLMDLQWVCTKPGVVPIKDSHFPRNQNDNTENIKDAWLKLDFSSSYDVIQNCIEGKSFVKDDIDLTLNYAKHQISNDEETSYDVVWDYVEHLWDINHNTLFPWEKQMQSLMEEKCKQFLRFNDNEDVNVVAHDKVSICVNEMIKYLKTRVNNSPQGNVLTMLGNTRSSRRKTGVLKDYRLKSEDNSDAFELDFINNLALEFSATHKLKDISRWYLPFMSRIAESETEIKNKNVSLFQRYREHYGPEYNANDIIQEMVDKRLILAAFFRGSPQGFLHAYK</sequence>
<name>Q6CPP5_KLULA</name>
<organism evidence="2 3">
    <name type="scientific">Kluyveromyces lactis (strain ATCC 8585 / CBS 2359 / DSM 70799 / NBRC 1267 / NRRL Y-1140 / WM37)</name>
    <name type="common">Yeast</name>
    <name type="synonym">Candida sphaerica</name>
    <dbReference type="NCBI Taxonomy" id="284590"/>
    <lineage>
        <taxon>Eukaryota</taxon>
        <taxon>Fungi</taxon>
        <taxon>Dikarya</taxon>
        <taxon>Ascomycota</taxon>
        <taxon>Saccharomycotina</taxon>
        <taxon>Saccharomycetes</taxon>
        <taxon>Saccharomycetales</taxon>
        <taxon>Saccharomycetaceae</taxon>
        <taxon>Kluyveromyces</taxon>
    </lineage>
</organism>
<dbReference type="InterPro" id="IPR027417">
    <property type="entry name" value="P-loop_NTPase"/>
</dbReference>
<feature type="region of interest" description="Disordered" evidence="1">
    <location>
        <begin position="1"/>
        <end position="34"/>
    </location>
</feature>
<dbReference type="FunCoup" id="Q6CPP5">
    <property type="interactions" value="115"/>
</dbReference>
<dbReference type="SUPFAM" id="SSF52540">
    <property type="entry name" value="P-loop containing nucleoside triphosphate hydrolases"/>
    <property type="match status" value="1"/>
</dbReference>
<dbReference type="KEGG" id="kla:KLLA0_E03301g"/>
<reference evidence="2 3" key="1">
    <citation type="journal article" date="2004" name="Nature">
        <title>Genome evolution in yeasts.</title>
        <authorList>
            <consortium name="Genolevures"/>
            <person name="Dujon B."/>
            <person name="Sherman D."/>
            <person name="Fischer G."/>
            <person name="Durrens P."/>
            <person name="Casaregola S."/>
            <person name="Lafontaine I."/>
            <person name="de Montigny J."/>
            <person name="Marck C."/>
            <person name="Neuveglise C."/>
            <person name="Talla E."/>
            <person name="Goffard N."/>
            <person name="Frangeul L."/>
            <person name="Aigle M."/>
            <person name="Anthouard V."/>
            <person name="Babour A."/>
            <person name="Barbe V."/>
            <person name="Barnay S."/>
            <person name="Blanchin S."/>
            <person name="Beckerich J.M."/>
            <person name="Beyne E."/>
            <person name="Bleykasten C."/>
            <person name="Boisrame A."/>
            <person name="Boyer J."/>
            <person name="Cattolico L."/>
            <person name="Confanioleri F."/>
            <person name="de Daruvar A."/>
            <person name="Despons L."/>
            <person name="Fabre E."/>
            <person name="Fairhead C."/>
            <person name="Ferry-Dumazet H."/>
            <person name="Groppi A."/>
            <person name="Hantraye F."/>
            <person name="Hennequin C."/>
            <person name="Jauniaux N."/>
            <person name="Joyet P."/>
            <person name="Kachouri R."/>
            <person name="Kerrest A."/>
            <person name="Koszul R."/>
            <person name="Lemaire M."/>
            <person name="Lesur I."/>
            <person name="Ma L."/>
            <person name="Muller H."/>
            <person name="Nicaud J.M."/>
            <person name="Nikolski M."/>
            <person name="Oztas S."/>
            <person name="Ozier-Kalogeropoulos O."/>
            <person name="Pellenz S."/>
            <person name="Potier S."/>
            <person name="Richard G.F."/>
            <person name="Straub M.L."/>
            <person name="Suleau A."/>
            <person name="Swennene D."/>
            <person name="Tekaia F."/>
            <person name="Wesolowski-Louvel M."/>
            <person name="Westhof E."/>
            <person name="Wirth B."/>
            <person name="Zeniou-Meyer M."/>
            <person name="Zivanovic I."/>
            <person name="Bolotin-Fukuhara M."/>
            <person name="Thierry A."/>
            <person name="Bouchier C."/>
            <person name="Caudron B."/>
            <person name="Scarpelli C."/>
            <person name="Gaillardin C."/>
            <person name="Weissenbach J."/>
            <person name="Wincker P."/>
            <person name="Souciet J.L."/>
        </authorList>
    </citation>
    <scope>NUCLEOTIDE SEQUENCE [LARGE SCALE GENOMIC DNA]</scope>
    <source>
        <strain evidence="3">ATCC 8585 / CBS 2359 / DSM 70799 / NBRC 1267 / NRRL Y-1140 / WM37</strain>
    </source>
</reference>
<evidence type="ECO:0000256" key="1">
    <source>
        <dbReference type="SAM" id="MobiDB-lite"/>
    </source>
</evidence>
<dbReference type="PaxDb" id="284590-Q6CPP5"/>
<protein>
    <submittedName>
        <fullName evidence="2">KLLA0E03301p</fullName>
    </submittedName>
</protein>
<evidence type="ECO:0000313" key="2">
    <source>
        <dbReference type="EMBL" id="CAG99181.1"/>
    </source>
</evidence>
<dbReference type="AlphaFoldDB" id="Q6CPP5"/>
<gene>
    <name evidence="2" type="ORF">KLLA0_E03301g</name>
</gene>
<dbReference type="STRING" id="284590.Q6CPP5"/>
<dbReference type="InParanoid" id="Q6CPP5"/>
<keyword evidence="3" id="KW-1185">Reference proteome</keyword>
<evidence type="ECO:0000313" key="3">
    <source>
        <dbReference type="Proteomes" id="UP000000598"/>
    </source>
</evidence>
<proteinExistence type="predicted"/>